<dbReference type="SUPFAM" id="SSF53901">
    <property type="entry name" value="Thiolase-like"/>
    <property type="match status" value="2"/>
</dbReference>
<dbReference type="Gene3D" id="3.40.366.10">
    <property type="entry name" value="Malonyl-Coenzyme A Acyl Carrier Protein, domain 2"/>
    <property type="match status" value="2"/>
</dbReference>
<evidence type="ECO:0000259" key="8">
    <source>
        <dbReference type="PROSITE" id="PS52019"/>
    </source>
</evidence>
<dbReference type="InterPro" id="IPR030918">
    <property type="entry name" value="PT_fungal_PKS"/>
</dbReference>
<evidence type="ECO:0000259" key="6">
    <source>
        <dbReference type="PROSITE" id="PS50075"/>
    </source>
</evidence>
<dbReference type="CDD" id="cd00833">
    <property type="entry name" value="PKS"/>
    <property type="match status" value="1"/>
</dbReference>
<dbReference type="SUPFAM" id="SSF47336">
    <property type="entry name" value="ACP-like"/>
    <property type="match status" value="1"/>
</dbReference>
<dbReference type="InParanoid" id="F0XGH9"/>
<dbReference type="Pfam" id="PF00550">
    <property type="entry name" value="PP-binding"/>
    <property type="match status" value="1"/>
</dbReference>
<dbReference type="eggNOG" id="KOG1202">
    <property type="taxonomic scope" value="Eukaryota"/>
</dbReference>
<evidence type="ECO:0000256" key="1">
    <source>
        <dbReference type="ARBA" id="ARBA00022450"/>
    </source>
</evidence>
<dbReference type="Pfam" id="PF02801">
    <property type="entry name" value="Ketoacyl-synt_C"/>
    <property type="match status" value="1"/>
</dbReference>
<organism evidence="10">
    <name type="scientific">Grosmannia clavigera (strain kw1407 / UAMH 11150)</name>
    <name type="common">Blue stain fungus</name>
    <name type="synonym">Graphiocladiella clavigera</name>
    <dbReference type="NCBI Taxonomy" id="655863"/>
    <lineage>
        <taxon>Eukaryota</taxon>
        <taxon>Fungi</taxon>
        <taxon>Dikarya</taxon>
        <taxon>Ascomycota</taxon>
        <taxon>Pezizomycotina</taxon>
        <taxon>Sordariomycetes</taxon>
        <taxon>Sordariomycetidae</taxon>
        <taxon>Ophiostomatales</taxon>
        <taxon>Ophiostomataceae</taxon>
        <taxon>Leptographium</taxon>
    </lineage>
</organism>
<keyword evidence="2" id="KW-0597">Phosphoprotein</keyword>
<dbReference type="FunFam" id="3.10.129.110:FF:000001">
    <property type="entry name" value="Sterigmatocystin biosynthesis polyketide synthase"/>
    <property type="match status" value="1"/>
</dbReference>
<dbReference type="Proteomes" id="UP000007796">
    <property type="component" value="Unassembled WGS sequence"/>
</dbReference>
<evidence type="ECO:0000256" key="2">
    <source>
        <dbReference type="ARBA" id="ARBA00022553"/>
    </source>
</evidence>
<dbReference type="InterPro" id="IPR049900">
    <property type="entry name" value="PKS_mFAS_DH"/>
</dbReference>
<dbReference type="OrthoDB" id="329835at2759"/>
<dbReference type="Pfam" id="PF16073">
    <property type="entry name" value="SAT"/>
    <property type="match status" value="1"/>
</dbReference>
<dbReference type="HOGENOM" id="CLU_000022_6_1_1"/>
<dbReference type="STRING" id="655863.F0XGH9"/>
<evidence type="ECO:0000259" key="7">
    <source>
        <dbReference type="PROSITE" id="PS52004"/>
    </source>
</evidence>
<dbReference type="InterPro" id="IPR018201">
    <property type="entry name" value="Ketoacyl_synth_AS"/>
</dbReference>
<evidence type="ECO:0000313" key="9">
    <source>
        <dbReference type="EMBL" id="EFX02748.1"/>
    </source>
</evidence>
<dbReference type="Pfam" id="PF22621">
    <property type="entry name" value="CurL-like_PKS_C"/>
    <property type="match status" value="1"/>
</dbReference>
<dbReference type="Pfam" id="PF00109">
    <property type="entry name" value="ketoacyl-synt"/>
    <property type="match status" value="1"/>
</dbReference>
<dbReference type="InterPro" id="IPR014031">
    <property type="entry name" value="Ketoacyl_synth_C"/>
</dbReference>
<dbReference type="PROSITE" id="PS52004">
    <property type="entry name" value="KS3_2"/>
    <property type="match status" value="1"/>
</dbReference>
<keyword evidence="3" id="KW-0808">Transferase</keyword>
<dbReference type="FunFam" id="3.40.366.10:FF:000002">
    <property type="entry name" value="Probable polyketide synthase 2"/>
    <property type="match status" value="1"/>
</dbReference>
<dbReference type="SUPFAM" id="SSF52151">
    <property type="entry name" value="FabD/lysophospholipase-like"/>
    <property type="match status" value="1"/>
</dbReference>
<dbReference type="GO" id="GO:0031177">
    <property type="term" value="F:phosphopantetheine binding"/>
    <property type="evidence" value="ECO:0007669"/>
    <property type="project" value="InterPro"/>
</dbReference>
<dbReference type="SMART" id="SM00823">
    <property type="entry name" value="PKS_PP"/>
    <property type="match status" value="1"/>
</dbReference>
<dbReference type="Gene3D" id="3.40.47.10">
    <property type="match status" value="1"/>
</dbReference>
<feature type="active site" description="Proton donor; for dehydratase activity" evidence="5">
    <location>
        <position position="1409"/>
    </location>
</feature>
<dbReference type="EMBL" id="GL629769">
    <property type="protein sequence ID" value="EFX02748.1"/>
    <property type="molecule type" value="Genomic_DNA"/>
</dbReference>
<dbReference type="PROSITE" id="PS50075">
    <property type="entry name" value="CARRIER"/>
    <property type="match status" value="1"/>
</dbReference>
<keyword evidence="1" id="KW-0596">Phosphopantetheine</keyword>
<dbReference type="InterPro" id="IPR016039">
    <property type="entry name" value="Thiolase-like"/>
</dbReference>
<dbReference type="Gene3D" id="1.10.1200.10">
    <property type="entry name" value="ACP-like"/>
    <property type="match status" value="1"/>
</dbReference>
<dbReference type="InterPro" id="IPR001227">
    <property type="entry name" value="Ac_transferase_dom_sf"/>
</dbReference>
<dbReference type="Gene3D" id="3.30.70.3290">
    <property type="match status" value="1"/>
</dbReference>
<proteinExistence type="predicted"/>
<dbReference type="SMART" id="SM00825">
    <property type="entry name" value="PKS_KS"/>
    <property type="match status" value="1"/>
</dbReference>
<dbReference type="GO" id="GO:0004315">
    <property type="term" value="F:3-oxoacyl-[acyl-carrier-protein] synthase activity"/>
    <property type="evidence" value="ECO:0007669"/>
    <property type="project" value="InterPro"/>
</dbReference>
<dbReference type="PROSITE" id="PS00606">
    <property type="entry name" value="KS3_1"/>
    <property type="match status" value="1"/>
</dbReference>
<feature type="domain" description="PKS/mFAS DH" evidence="8">
    <location>
        <begin position="1185"/>
        <end position="1500"/>
    </location>
</feature>
<dbReference type="GO" id="GO:0006633">
    <property type="term" value="P:fatty acid biosynthetic process"/>
    <property type="evidence" value="ECO:0007669"/>
    <property type="project" value="InterPro"/>
</dbReference>
<accession>F0XGH9</accession>
<evidence type="ECO:0000313" key="10">
    <source>
        <dbReference type="Proteomes" id="UP000007796"/>
    </source>
</evidence>
<dbReference type="InterPro" id="IPR016035">
    <property type="entry name" value="Acyl_Trfase/lysoPLipase"/>
</dbReference>
<dbReference type="NCBIfam" id="TIGR04532">
    <property type="entry name" value="PT_fungal_PKS"/>
    <property type="match status" value="1"/>
</dbReference>
<evidence type="ECO:0000256" key="3">
    <source>
        <dbReference type="ARBA" id="ARBA00022679"/>
    </source>
</evidence>
<dbReference type="InterPro" id="IPR036736">
    <property type="entry name" value="ACP-like_sf"/>
</dbReference>
<dbReference type="GO" id="GO:0044550">
    <property type="term" value="P:secondary metabolite biosynthetic process"/>
    <property type="evidence" value="ECO:0007669"/>
    <property type="project" value="TreeGrafter"/>
</dbReference>
<feature type="region of interest" description="N-terminal hotdog fold" evidence="5">
    <location>
        <begin position="1185"/>
        <end position="1322"/>
    </location>
</feature>
<dbReference type="InterPro" id="IPR032088">
    <property type="entry name" value="SAT"/>
</dbReference>
<gene>
    <name evidence="9" type="ORF">CMQ_2677</name>
</gene>
<dbReference type="RefSeq" id="XP_014172230.1">
    <property type="nucleotide sequence ID" value="XM_014316755.1"/>
</dbReference>
<evidence type="ECO:0000256" key="5">
    <source>
        <dbReference type="PROSITE-ProRule" id="PRU01363"/>
    </source>
</evidence>
<dbReference type="InterPro" id="IPR050091">
    <property type="entry name" value="PKS_NRPS_Biosynth_Enz"/>
</dbReference>
<dbReference type="PROSITE" id="PS52019">
    <property type="entry name" value="PKS_MFAS_DH"/>
    <property type="match status" value="1"/>
</dbReference>
<dbReference type="GeneID" id="25975692"/>
<feature type="domain" description="Carrier" evidence="6">
    <location>
        <begin position="1547"/>
        <end position="1624"/>
    </location>
</feature>
<protein>
    <submittedName>
        <fullName evidence="9">Polyketide synthase</fullName>
    </submittedName>
</protein>
<dbReference type="InterPro" id="IPR014043">
    <property type="entry name" value="Acyl_transferase_dom"/>
</dbReference>
<dbReference type="InterPro" id="IPR020841">
    <property type="entry name" value="PKS_Beta-ketoAc_synthase_dom"/>
</dbReference>
<name>F0XGH9_GROCL</name>
<dbReference type="SMART" id="SM00827">
    <property type="entry name" value="PKS_AT"/>
    <property type="match status" value="1"/>
</dbReference>
<feature type="domain" description="Ketosynthase family 3 (KS3)" evidence="7">
    <location>
        <begin position="355"/>
        <end position="775"/>
    </location>
</feature>
<dbReference type="Gene3D" id="3.10.129.110">
    <property type="entry name" value="Polyketide synthase dehydratase"/>
    <property type="match status" value="1"/>
</dbReference>
<dbReference type="PANTHER" id="PTHR43775">
    <property type="entry name" value="FATTY ACID SYNTHASE"/>
    <property type="match status" value="1"/>
</dbReference>
<dbReference type="SUPFAM" id="SSF55048">
    <property type="entry name" value="Probable ACP-binding domain of malonyl-CoA ACP transacylase"/>
    <property type="match status" value="1"/>
</dbReference>
<dbReference type="Pfam" id="PF00698">
    <property type="entry name" value="Acyl_transf_1"/>
    <property type="match status" value="1"/>
</dbReference>
<sequence>MSSHTSESLLSSGQMKVIYFSYELPEDLSGLLRRLHVHSQCRKHHILAQFISQATLAVREEVQLLPASLRCLVPLFETIFSLAGYSDLRSGPLAGSMDGVLLCGFQIATLIGYYEINGFHDVHSGDRYLSGLGLGLISSLAASLAPDLASLPTIGAEVVRIAFRLGVVVSEVSNNLEPISGQPSHHHSSWAYVVPDVVPTDVQNELEVYHAEKVPLPVFAGLCHAKHIYDNSYTAEIIQTSSIDVIDTTFTPQTAIFCSSNGQPMQAWTARTLFRDVVSEILTQSIHWEKVVQGIMQTARGTAAVKFQLAIFQPSLADHELMHTLNAELVGLKTSTKNLASWITADDSNHETTANDGIAIVGMSCRLPGGATDTDTFWAILEQGLDVHRTVPADRFDVTTHCDPSGKSLNASWTPYGCFIDEPGLFDAAIFNMSPREAVQTDPMQRLALATAYEALERAGFVLNRTPSSREPCVGTSYGQASDDYREVNTGQEIGTYFITGGCRAFGPGRINYFFKFSGPSYSIDTACSSGLAAIQVACTTLWAGDADTIVAGGVNVLTNSDAFAGLSNGHFLSSTPNACKTWDSEADGYCRADGVVSFVLKRLADAKADNDTILGVIGGAGTNHSADAVSITHPHAPSQAYLMRQVLAQAGVDPLDVSYAWPRALGDGKKRLALMNNFSAAGGNNCLLLEEAPAKTPCKTSDPRPVHTVAVSAKSKQSLLGNLERLVAYLEAHPQTSMANVGYTTTARRHHYNHRVAVVVSDAATATAKLRTQLTLVDALKPILPMAPPSVVFAFTGQGASYPSMNVELFHDSPAFQAQMLHLDVLVQKQGFPSIVPALDGSHVRSHVHSPVVTQLALVCVEIALVHYWAGLGIRPDVVLGHSLGEYAALHAAGVLSASDAIFLVGKRAQLLTELCEVGSHDMLAVRASVEDIEAAVGSGDYEVACLNSPRDTVLSGSANKIGRVAHALETRGIKRFRLDVSFAFHSSQTDPVLDRFEQAACAGAVTFHQPTLPVISPLLGRVIFDDKTVNARYIRQATREPVRFHEALGVAYNMGIIDDSMAWVEDGPHPVCLGFVKSTLTAGPVASVPSLRRGENSWQTQALSLAVLHNAGLPVNWDEFHRPFEPMLSLMDLPTYAWNDKTYWHQYTGVWALTKGNTFYTDKAEAQKPLSPASSAIQTTSVQRVVQDVFMTTTAKVVIQSDLMQPELLAATYGHRMNNCGVVTSSIHADIAFTLGRYLLDRLRPGAQDTSIDIANLQVVKGLVAYKDTSVPQVIQVSVVVDDVSTLSVARLAWHNVQADKTLEELPFATAELHFGSPAGWLQAWSPLTHLVQGRIDELTRLADLGVANRLSRNMANTLFAGSLVDYSEKYRGMQSVVLHGLEAYADVTLSTASLKGTWTIPPDFIDSVAHLAGFVMNVSDAHDTHANFSVTPGWGSMRLAVPLVAGGQYRSYVKMVPTFEDPRIFLGDVYVLRALDGVIIGVVGAIEFRQYPRLLLNRFFSADAPTASPGSAQQSTKPVEPVAPPPVPVVQSTSAPAPAVAAENNTDSTTSKAIALVAAEAGIELSELQDDVHFAHVGVDSLMSLVISERFREQLGVQVRGSLFLEYPTVGHLRAWLAEYYG</sequence>
<dbReference type="PANTHER" id="PTHR43775:SF37">
    <property type="entry name" value="SI:DKEY-61P9.11"/>
    <property type="match status" value="1"/>
</dbReference>
<dbReference type="InterPro" id="IPR020806">
    <property type="entry name" value="PKS_PP-bd"/>
</dbReference>
<dbReference type="InterPro" id="IPR042104">
    <property type="entry name" value="PKS_dehydratase_sf"/>
</dbReference>
<dbReference type="InterPro" id="IPR014030">
    <property type="entry name" value="Ketoacyl_synth_N"/>
</dbReference>
<dbReference type="FunFam" id="1.10.1200.10:FF:000011">
    <property type="entry name" value="Sterigmatocystin biosynthesis polyketide synthase"/>
    <property type="match status" value="1"/>
</dbReference>
<feature type="active site" description="Proton acceptor; for dehydratase activity" evidence="5">
    <location>
        <position position="1217"/>
    </location>
</feature>
<dbReference type="GO" id="GO:0004312">
    <property type="term" value="F:fatty acid synthase activity"/>
    <property type="evidence" value="ECO:0007669"/>
    <property type="project" value="TreeGrafter"/>
</dbReference>
<keyword evidence="10" id="KW-1185">Reference proteome</keyword>
<keyword evidence="4" id="KW-0511">Multifunctional enzyme</keyword>
<reference evidence="9 10" key="1">
    <citation type="journal article" date="2011" name="Proc. Natl. Acad. Sci. U.S.A.">
        <title>Genome and transcriptome analyses of the mountain pine beetle-fungal symbiont Grosmannia clavigera, a lodgepole pine pathogen.</title>
        <authorList>
            <person name="DiGuistini S."/>
            <person name="Wang Y."/>
            <person name="Liao N.Y."/>
            <person name="Taylor G."/>
            <person name="Tanguay P."/>
            <person name="Feau N."/>
            <person name="Henrissat B."/>
            <person name="Chan S.K."/>
            <person name="Hesse-Orce U."/>
            <person name="Alamouti S.M."/>
            <person name="Tsui C.K.M."/>
            <person name="Docking R.T."/>
            <person name="Levasseur A."/>
            <person name="Haridas S."/>
            <person name="Robertson G."/>
            <person name="Birol I."/>
            <person name="Holt R.A."/>
            <person name="Marra M.A."/>
            <person name="Hamelin R.C."/>
            <person name="Hirst M."/>
            <person name="Jones S.J.M."/>
            <person name="Bohlmann J."/>
            <person name="Breuil C."/>
        </authorList>
    </citation>
    <scope>NUCLEOTIDE SEQUENCE [LARGE SCALE GENOMIC DNA]</scope>
    <source>
        <strain evidence="10">kw1407 / UAMH 11150</strain>
    </source>
</reference>
<dbReference type="InterPro" id="IPR009081">
    <property type="entry name" value="PP-bd_ACP"/>
</dbReference>
<evidence type="ECO:0000256" key="4">
    <source>
        <dbReference type="ARBA" id="ARBA00023268"/>
    </source>
</evidence>
<feature type="region of interest" description="C-terminal hotdog fold" evidence="5">
    <location>
        <begin position="1349"/>
        <end position="1500"/>
    </location>
</feature>
<dbReference type="InterPro" id="IPR016036">
    <property type="entry name" value="Malonyl_transacylase_ACP-bd"/>
</dbReference>